<dbReference type="CDD" id="cd12167">
    <property type="entry name" value="2-Hacid_dh_8"/>
    <property type="match status" value="1"/>
</dbReference>
<feature type="domain" description="D-isomer specific 2-hydroxyacid dehydrogenase catalytic" evidence="5">
    <location>
        <begin position="23"/>
        <end position="323"/>
    </location>
</feature>
<dbReference type="InterPro" id="IPR006140">
    <property type="entry name" value="D-isomer_DH_NAD-bd"/>
</dbReference>
<dbReference type="Pfam" id="PF00389">
    <property type="entry name" value="2-Hacid_dh"/>
    <property type="match status" value="1"/>
</dbReference>
<dbReference type="InterPro" id="IPR006139">
    <property type="entry name" value="D-isomer_2_OHA_DH_cat_dom"/>
</dbReference>
<dbReference type="GO" id="GO:0016616">
    <property type="term" value="F:oxidoreductase activity, acting on the CH-OH group of donors, NAD or NADP as acceptor"/>
    <property type="evidence" value="ECO:0007669"/>
    <property type="project" value="InterPro"/>
</dbReference>
<evidence type="ECO:0000256" key="2">
    <source>
        <dbReference type="ARBA" id="ARBA00023002"/>
    </source>
</evidence>
<comment type="caution">
    <text evidence="7">The sequence shown here is derived from an EMBL/GenBank/DDBJ whole genome shotgun (WGS) entry which is preliminary data.</text>
</comment>
<dbReference type="InterPro" id="IPR036291">
    <property type="entry name" value="NAD(P)-bd_dom_sf"/>
</dbReference>
<dbReference type="PANTHER" id="PTHR42789">
    <property type="entry name" value="D-ISOMER SPECIFIC 2-HYDROXYACID DEHYDROGENASE FAMILY PROTEIN (AFU_ORTHOLOGUE AFUA_6G10090)"/>
    <property type="match status" value="1"/>
</dbReference>
<protein>
    <submittedName>
        <fullName evidence="7">Phosphoglycerate dehydrogenase-like enzyme</fullName>
    </submittedName>
</protein>
<reference evidence="7 8" key="1">
    <citation type="submission" date="2019-06" db="EMBL/GenBank/DDBJ databases">
        <title>Genome sequencing of plant associated microbes to promote plant fitness in Sorghum bicolor and Oryza sativa.</title>
        <authorList>
            <person name="Coleman-Derr D."/>
        </authorList>
    </citation>
    <scope>NUCLEOTIDE SEQUENCE [LARGE SCALE GENOMIC DNA]</scope>
    <source>
        <strain evidence="7 8">KV-663</strain>
    </source>
</reference>
<keyword evidence="8" id="KW-1185">Reference proteome</keyword>
<gene>
    <name evidence="7" type="ORF">FBY41_0125</name>
</gene>
<dbReference type="Gene3D" id="3.40.50.720">
    <property type="entry name" value="NAD(P)-binding Rossmann-like Domain"/>
    <property type="match status" value="2"/>
</dbReference>
<dbReference type="AlphaFoldDB" id="A0A543HZV6"/>
<evidence type="ECO:0000313" key="8">
    <source>
        <dbReference type="Proteomes" id="UP000316747"/>
    </source>
</evidence>
<name>A0A543HZV6_9MICO</name>
<dbReference type="SUPFAM" id="SSF52283">
    <property type="entry name" value="Formate/glycerate dehydrogenase catalytic domain-like"/>
    <property type="match status" value="1"/>
</dbReference>
<comment type="similarity">
    <text evidence="1 4">Belongs to the D-isomer specific 2-hydroxyacid dehydrogenase family.</text>
</comment>
<dbReference type="SUPFAM" id="SSF51735">
    <property type="entry name" value="NAD(P)-binding Rossmann-fold domains"/>
    <property type="match status" value="1"/>
</dbReference>
<evidence type="ECO:0000259" key="6">
    <source>
        <dbReference type="Pfam" id="PF02826"/>
    </source>
</evidence>
<evidence type="ECO:0000256" key="1">
    <source>
        <dbReference type="ARBA" id="ARBA00005854"/>
    </source>
</evidence>
<dbReference type="Proteomes" id="UP000316747">
    <property type="component" value="Unassembled WGS sequence"/>
</dbReference>
<sequence length="335" mass="35855">MTHTPSAALAMAADLAPRLLSAAAQSRLKSAYHVDTAQTIRDFSEEDEAALAGVEVLITGWGSPRIDAEVLAKLPKLKAILHAAGSVRGHVDPAVWDRGVAVTSAAQVNALPVAEYTLAMILLSAKEVFRAQQLYHSGGRVDTLEEFKEAGCYGRRVGLVGASSIGRRVLELLSPFDLEIWLHDPFVNQAEADRLGVRLANLDELLSSCSVISLHAPLLDSTYHMIDARRIDLVRQGATLINTARGGLVDHEALVTALVSGRFRAVLDTTDPQEPLPADSPLLHLDNVFATPHVAGALGNELFRLGDHAVDNAVRLAEGRELIGLVTAAQLQTMA</sequence>
<keyword evidence="3" id="KW-0520">NAD</keyword>
<evidence type="ECO:0000313" key="7">
    <source>
        <dbReference type="EMBL" id="TQM63775.1"/>
    </source>
</evidence>
<dbReference type="PANTHER" id="PTHR42789:SF1">
    <property type="entry name" value="D-ISOMER SPECIFIC 2-HYDROXYACID DEHYDROGENASE FAMILY PROTEIN (AFU_ORTHOLOGUE AFUA_6G10090)"/>
    <property type="match status" value="1"/>
</dbReference>
<dbReference type="EMBL" id="VFPM01000001">
    <property type="protein sequence ID" value="TQM63775.1"/>
    <property type="molecule type" value="Genomic_DNA"/>
</dbReference>
<feature type="domain" description="D-isomer specific 2-hydroxyacid dehydrogenase NAD-binding" evidence="6">
    <location>
        <begin position="118"/>
        <end position="295"/>
    </location>
</feature>
<evidence type="ECO:0000256" key="3">
    <source>
        <dbReference type="ARBA" id="ARBA00023027"/>
    </source>
</evidence>
<proteinExistence type="inferred from homology"/>
<organism evidence="7 8">
    <name type="scientific">Humibacillus xanthopallidus</name>
    <dbReference type="NCBI Taxonomy" id="412689"/>
    <lineage>
        <taxon>Bacteria</taxon>
        <taxon>Bacillati</taxon>
        <taxon>Actinomycetota</taxon>
        <taxon>Actinomycetes</taxon>
        <taxon>Micrococcales</taxon>
        <taxon>Intrasporangiaceae</taxon>
        <taxon>Humibacillus</taxon>
    </lineage>
</organism>
<accession>A0A543HZV6</accession>
<evidence type="ECO:0000259" key="5">
    <source>
        <dbReference type="Pfam" id="PF00389"/>
    </source>
</evidence>
<dbReference type="InterPro" id="IPR050857">
    <property type="entry name" value="D-2-hydroxyacid_DH"/>
</dbReference>
<dbReference type="RefSeq" id="WP_221629185.1">
    <property type="nucleotide sequence ID" value="NZ_VFPM01000001.1"/>
</dbReference>
<keyword evidence="2 4" id="KW-0560">Oxidoreductase</keyword>
<evidence type="ECO:0000256" key="4">
    <source>
        <dbReference type="RuleBase" id="RU003719"/>
    </source>
</evidence>
<dbReference type="GO" id="GO:0051287">
    <property type="term" value="F:NAD binding"/>
    <property type="evidence" value="ECO:0007669"/>
    <property type="project" value="InterPro"/>
</dbReference>
<dbReference type="Pfam" id="PF02826">
    <property type="entry name" value="2-Hacid_dh_C"/>
    <property type="match status" value="1"/>
</dbReference>